<keyword evidence="1" id="KW-0812">Transmembrane</keyword>
<keyword evidence="1" id="KW-1133">Transmembrane helix</keyword>
<keyword evidence="1" id="KW-0472">Membrane</keyword>
<dbReference type="Proteomes" id="UP000198767">
    <property type="component" value="Unassembled WGS sequence"/>
</dbReference>
<feature type="transmembrane region" description="Helical" evidence="1">
    <location>
        <begin position="130"/>
        <end position="151"/>
    </location>
</feature>
<proteinExistence type="predicted"/>
<evidence type="ECO:0000313" key="3">
    <source>
        <dbReference type="Proteomes" id="UP000198767"/>
    </source>
</evidence>
<evidence type="ECO:0000313" key="2">
    <source>
        <dbReference type="EMBL" id="SCZ61789.1"/>
    </source>
</evidence>
<evidence type="ECO:0000256" key="1">
    <source>
        <dbReference type="SAM" id="Phobius"/>
    </source>
</evidence>
<dbReference type="RefSeq" id="WP_090218088.1">
    <property type="nucleotide sequence ID" value="NZ_FMWG01000004.1"/>
</dbReference>
<protein>
    <recommendedName>
        <fullName evidence="4">Type III secretion protein D</fullName>
    </recommendedName>
</protein>
<dbReference type="InterPro" id="IPR008984">
    <property type="entry name" value="SMAD_FHA_dom_sf"/>
</dbReference>
<dbReference type="SUPFAM" id="SSF49879">
    <property type="entry name" value="SMAD/FHA domain"/>
    <property type="match status" value="1"/>
</dbReference>
<dbReference type="STRING" id="1156985.SAMN04488118_104292"/>
<dbReference type="AlphaFoldDB" id="A0A1G5QKV5"/>
<reference evidence="2 3" key="1">
    <citation type="submission" date="2016-10" db="EMBL/GenBank/DDBJ databases">
        <authorList>
            <person name="de Groot N.N."/>
        </authorList>
    </citation>
    <scope>NUCLEOTIDE SEQUENCE [LARGE SCALE GENOMIC DNA]</scope>
    <source>
        <strain evidence="2 3">U95</strain>
    </source>
</reference>
<keyword evidence="3" id="KW-1185">Reference proteome</keyword>
<evidence type="ECO:0008006" key="4">
    <source>
        <dbReference type="Google" id="ProtNLM"/>
    </source>
</evidence>
<organism evidence="2 3">
    <name type="scientific">Epibacterium ulvae</name>
    <dbReference type="NCBI Taxonomy" id="1156985"/>
    <lineage>
        <taxon>Bacteria</taxon>
        <taxon>Pseudomonadati</taxon>
        <taxon>Pseudomonadota</taxon>
        <taxon>Alphaproteobacteria</taxon>
        <taxon>Rhodobacterales</taxon>
        <taxon>Roseobacteraceae</taxon>
        <taxon>Epibacterium</taxon>
    </lineage>
</organism>
<sequence>MLLATVKRHDRDDQIISIDQDLTTFGSGFDVDVTLMDDGVAPYHFLLERRDQDVILQMATGCTGGFSLSKKISPLVGDDRAKWNFRGSLIIGPVEIFLTSDKYISISDKLTIEGEKSKYSFMKTLKHARIAGVCLSAAILGYLAFTFMHAMPVQEAHASSLSAAVSTEKTLSDDPYSWAEIDSKQFEHAFKTSGFKPENIISDNGILRAEFNVRNMEEKAILERLTRSTEARTQLKVTLDQEIMSAASIVVDAMKADASIDKIDRGVIQVSGLADDQSMQERLKMALMADVSGVRDVQFTGAAKEQQLAMLENVIGVWTGQHPYVALSDGKKIRAGQELAPGVELVTIKHSNLLEVRRHGKTEELKLQ</sequence>
<dbReference type="CDD" id="cd00060">
    <property type="entry name" value="FHA"/>
    <property type="match status" value="1"/>
</dbReference>
<name>A0A1G5QKV5_9RHOB</name>
<dbReference type="EMBL" id="FMWG01000004">
    <property type="protein sequence ID" value="SCZ61789.1"/>
    <property type="molecule type" value="Genomic_DNA"/>
</dbReference>
<gene>
    <name evidence="2" type="ORF">SAMN04488118_104292</name>
</gene>
<accession>A0A1G5QKV5</accession>